<evidence type="ECO:0000313" key="10">
    <source>
        <dbReference type="Proteomes" id="UP000001067"/>
    </source>
</evidence>
<evidence type="ECO:0000256" key="8">
    <source>
        <dbReference type="SAM" id="Phobius"/>
    </source>
</evidence>
<dbReference type="PRINTS" id="PR00465">
    <property type="entry name" value="EP450IV"/>
</dbReference>
<keyword evidence="10" id="KW-1185">Reference proteome</keyword>
<dbReference type="KEGG" id="pte:PTT_07894"/>
<comment type="similarity">
    <text evidence="3">Belongs to the cytochrome P450 family.</text>
</comment>
<comment type="pathway">
    <text evidence="2">Mycotoxin biosynthesis.</text>
</comment>
<evidence type="ECO:0000256" key="6">
    <source>
        <dbReference type="ARBA" id="ARBA00023004"/>
    </source>
</evidence>
<dbReference type="SUPFAM" id="SSF48264">
    <property type="entry name" value="Cytochrome P450"/>
    <property type="match status" value="1"/>
</dbReference>
<dbReference type="GO" id="GO:0005506">
    <property type="term" value="F:iron ion binding"/>
    <property type="evidence" value="ECO:0007669"/>
    <property type="project" value="InterPro"/>
</dbReference>
<evidence type="ECO:0000256" key="2">
    <source>
        <dbReference type="ARBA" id="ARBA00004685"/>
    </source>
</evidence>
<keyword evidence="8" id="KW-1133">Transmembrane helix</keyword>
<dbReference type="Gene3D" id="1.10.630.10">
    <property type="entry name" value="Cytochrome P450"/>
    <property type="match status" value="1"/>
</dbReference>
<dbReference type="eggNOG" id="KOG0158">
    <property type="taxonomic scope" value="Eukaryota"/>
</dbReference>
<dbReference type="EMBL" id="GL533333">
    <property type="protein sequence ID" value="EFQ94418.1"/>
    <property type="molecule type" value="Genomic_DNA"/>
</dbReference>
<dbReference type="GO" id="GO:0016705">
    <property type="term" value="F:oxidoreductase activity, acting on paired donors, with incorporation or reduction of molecular oxygen"/>
    <property type="evidence" value="ECO:0007669"/>
    <property type="project" value="InterPro"/>
</dbReference>
<evidence type="ECO:0000256" key="3">
    <source>
        <dbReference type="ARBA" id="ARBA00010617"/>
    </source>
</evidence>
<dbReference type="PANTHER" id="PTHR46206">
    <property type="entry name" value="CYTOCHROME P450"/>
    <property type="match status" value="1"/>
</dbReference>
<keyword evidence="4 7" id="KW-0479">Metal-binding</keyword>
<proteinExistence type="inferred from homology"/>
<name>E3RIM1_PYRTT</name>
<gene>
    <name evidence="9" type="ORF">PTT_07894</name>
</gene>
<keyword evidence="6 7" id="KW-0408">Iron</keyword>
<keyword evidence="8" id="KW-0812">Transmembrane</keyword>
<evidence type="ECO:0008006" key="11">
    <source>
        <dbReference type="Google" id="ProtNLM"/>
    </source>
</evidence>
<keyword evidence="8" id="KW-0472">Membrane</keyword>
<dbReference type="GO" id="GO:0020037">
    <property type="term" value="F:heme binding"/>
    <property type="evidence" value="ECO:0007669"/>
    <property type="project" value="InterPro"/>
</dbReference>
<dbReference type="Proteomes" id="UP000001067">
    <property type="component" value="Unassembled WGS sequence"/>
</dbReference>
<dbReference type="HOGENOM" id="CLU_022195_0_1_1"/>
<dbReference type="Pfam" id="PF00067">
    <property type="entry name" value="p450"/>
    <property type="match status" value="1"/>
</dbReference>
<dbReference type="AlphaFoldDB" id="E3RIM1"/>
<dbReference type="InterPro" id="IPR001128">
    <property type="entry name" value="Cyt_P450"/>
</dbReference>
<accession>E3RIM1</accession>
<evidence type="ECO:0000256" key="1">
    <source>
        <dbReference type="ARBA" id="ARBA00001971"/>
    </source>
</evidence>
<feature type="binding site" description="axial binding residue" evidence="7">
    <location>
        <position position="458"/>
    </location>
    <ligand>
        <name>heme</name>
        <dbReference type="ChEBI" id="CHEBI:30413"/>
    </ligand>
    <ligandPart>
        <name>Fe</name>
        <dbReference type="ChEBI" id="CHEBI:18248"/>
    </ligandPart>
</feature>
<evidence type="ECO:0000256" key="7">
    <source>
        <dbReference type="PIRSR" id="PIRSR602403-1"/>
    </source>
</evidence>
<keyword evidence="5" id="KW-0560">Oxidoreductase</keyword>
<dbReference type="CDD" id="cd11041">
    <property type="entry name" value="CYP503A1-like"/>
    <property type="match status" value="1"/>
</dbReference>
<comment type="cofactor">
    <cofactor evidence="1 7">
        <name>heme</name>
        <dbReference type="ChEBI" id="CHEBI:30413"/>
    </cofactor>
</comment>
<sequence>MFEKAYSLALPVVSAPALLLIFAFALEWMCDVGRLKGKSKLLGASEDEWFPRLKAHFRYCADGFKIIYDTIDEKTDQIYQIPFAGKRHYILPARYIQELRSLPQHTVNSSGGIAEYFLGNFTSLHAVNALGHTTWQTIRLNMTSDQKLGFMVDKLIQTCQDTMRDALGIDQGWRTLTARPALLDIIVKMNGPVLVGEELFKKSDWADICSSYAQSIFPMAIYLKMFPAFLHPIICPLFPLWWRIQSLRRRARKTLSAEVTARLNEDQDEKAARKQDRQEDMIDWLLQQSGDARQPQDVINRQLGISFAAIHTSAVVIAKIMFALAERWDEYAPALIEELEQAMTENGGEIRIDTVNKLAKLDSFMKEVFRHSPFTAISFQRHLLKDHVLSDGTLLPKGSQIAIASGPLSMSPSVYEEPNEFRGFRFATPRGQPDGPKVELYTNSGVHGMLFGHGRWACPGRFFAALGGKIILMHVLANYELRLPGGRMPPREKFADLQNLIPAAELEIRKRKPSAQLAALELQ</sequence>
<evidence type="ECO:0000313" key="9">
    <source>
        <dbReference type="EMBL" id="EFQ94418.1"/>
    </source>
</evidence>
<dbReference type="OrthoDB" id="1844152at2759"/>
<dbReference type="InterPro" id="IPR002403">
    <property type="entry name" value="Cyt_P450_E_grp-IV"/>
</dbReference>
<keyword evidence="7" id="KW-0349">Heme</keyword>
<protein>
    <recommendedName>
        <fullName evidence="11">Cytochrome P450</fullName>
    </recommendedName>
</protein>
<organism evidence="10">
    <name type="scientific">Pyrenophora teres f. teres (strain 0-1)</name>
    <name type="common">Barley net blotch fungus</name>
    <name type="synonym">Drechslera teres f. teres</name>
    <dbReference type="NCBI Taxonomy" id="861557"/>
    <lineage>
        <taxon>Eukaryota</taxon>
        <taxon>Fungi</taxon>
        <taxon>Dikarya</taxon>
        <taxon>Ascomycota</taxon>
        <taxon>Pezizomycotina</taxon>
        <taxon>Dothideomycetes</taxon>
        <taxon>Pleosporomycetidae</taxon>
        <taxon>Pleosporales</taxon>
        <taxon>Pleosporineae</taxon>
        <taxon>Pleosporaceae</taxon>
        <taxon>Pyrenophora</taxon>
    </lineage>
</organism>
<evidence type="ECO:0000256" key="4">
    <source>
        <dbReference type="ARBA" id="ARBA00022723"/>
    </source>
</evidence>
<dbReference type="InterPro" id="IPR036396">
    <property type="entry name" value="Cyt_P450_sf"/>
</dbReference>
<evidence type="ECO:0000256" key="5">
    <source>
        <dbReference type="ARBA" id="ARBA00023002"/>
    </source>
</evidence>
<feature type="transmembrane region" description="Helical" evidence="8">
    <location>
        <begin position="219"/>
        <end position="242"/>
    </location>
</feature>
<reference evidence="9 10" key="1">
    <citation type="journal article" date="2010" name="Genome Biol.">
        <title>A first genome assembly of the barley fungal pathogen Pyrenophora teres f. teres.</title>
        <authorList>
            <person name="Ellwood S.R."/>
            <person name="Liu Z."/>
            <person name="Syme R.A."/>
            <person name="Lai Z."/>
            <person name="Hane J.K."/>
            <person name="Keiper F."/>
            <person name="Moffat C.S."/>
            <person name="Oliver R.P."/>
            <person name="Friesen T.L."/>
        </authorList>
    </citation>
    <scope>NUCLEOTIDE SEQUENCE [LARGE SCALE GENOMIC DNA]</scope>
    <source>
        <strain evidence="9 10">0-1</strain>
    </source>
</reference>
<dbReference type="GO" id="GO:0004497">
    <property type="term" value="F:monooxygenase activity"/>
    <property type="evidence" value="ECO:0007669"/>
    <property type="project" value="InterPro"/>
</dbReference>